<protein>
    <recommendedName>
        <fullName evidence="3">DUF4283 domain-containing protein</fullName>
    </recommendedName>
</protein>
<evidence type="ECO:0000313" key="2">
    <source>
        <dbReference type="Proteomes" id="UP001165190"/>
    </source>
</evidence>
<comment type="caution">
    <text evidence="1">The sequence shown here is derived from an EMBL/GenBank/DDBJ whole genome shotgun (WGS) entry which is preliminary data.</text>
</comment>
<dbReference type="OrthoDB" id="997591at2759"/>
<evidence type="ECO:0000313" key="1">
    <source>
        <dbReference type="EMBL" id="GMI81032.1"/>
    </source>
</evidence>
<sequence>MDSATTSRKRLEYAKVCVEIAIDTCIPSTIEVLLRDGTSAFVEVDVPWLPSSCSKCKIFGHHDKYCPFNVAKPTQHKVAKVWKEKKSIVSTSVAASGDLVLNLEQGSTDSVQGEENKTVAQAVFVQGGLNQSGTVQQGSILNQAEGDL</sequence>
<dbReference type="PANTHER" id="PTHR31286:SF165">
    <property type="entry name" value="DUF4283 DOMAIN-CONTAINING PROTEIN"/>
    <property type="match status" value="1"/>
</dbReference>
<accession>A0A9W7LX33</accession>
<name>A0A9W7LX33_HIBTR</name>
<dbReference type="Proteomes" id="UP001165190">
    <property type="component" value="Unassembled WGS sequence"/>
</dbReference>
<proteinExistence type="predicted"/>
<dbReference type="AlphaFoldDB" id="A0A9W7LX33"/>
<evidence type="ECO:0008006" key="3">
    <source>
        <dbReference type="Google" id="ProtNLM"/>
    </source>
</evidence>
<reference evidence="1" key="1">
    <citation type="submission" date="2023-05" db="EMBL/GenBank/DDBJ databases">
        <title>Genome and transcriptome analyses reveal genes involved in the formation of fine ridges on petal epidermal cells in Hibiscus trionum.</title>
        <authorList>
            <person name="Koshimizu S."/>
            <person name="Masuda S."/>
            <person name="Ishii T."/>
            <person name="Shirasu K."/>
            <person name="Hoshino A."/>
            <person name="Arita M."/>
        </authorList>
    </citation>
    <scope>NUCLEOTIDE SEQUENCE</scope>
    <source>
        <strain evidence="1">Hamamatsu line</strain>
    </source>
</reference>
<gene>
    <name evidence="1" type="ORF">HRI_001772500</name>
</gene>
<dbReference type="PANTHER" id="PTHR31286">
    <property type="entry name" value="GLYCINE-RICH CELL WALL STRUCTURAL PROTEIN 1.8-LIKE"/>
    <property type="match status" value="1"/>
</dbReference>
<dbReference type="InterPro" id="IPR040256">
    <property type="entry name" value="At4g02000-like"/>
</dbReference>
<organism evidence="1 2">
    <name type="scientific">Hibiscus trionum</name>
    <name type="common">Flower of an hour</name>
    <dbReference type="NCBI Taxonomy" id="183268"/>
    <lineage>
        <taxon>Eukaryota</taxon>
        <taxon>Viridiplantae</taxon>
        <taxon>Streptophyta</taxon>
        <taxon>Embryophyta</taxon>
        <taxon>Tracheophyta</taxon>
        <taxon>Spermatophyta</taxon>
        <taxon>Magnoliopsida</taxon>
        <taxon>eudicotyledons</taxon>
        <taxon>Gunneridae</taxon>
        <taxon>Pentapetalae</taxon>
        <taxon>rosids</taxon>
        <taxon>malvids</taxon>
        <taxon>Malvales</taxon>
        <taxon>Malvaceae</taxon>
        <taxon>Malvoideae</taxon>
        <taxon>Hibiscus</taxon>
    </lineage>
</organism>
<keyword evidence="2" id="KW-1185">Reference proteome</keyword>
<dbReference type="EMBL" id="BSYR01000018">
    <property type="protein sequence ID" value="GMI81032.1"/>
    <property type="molecule type" value="Genomic_DNA"/>
</dbReference>